<dbReference type="EMBL" id="CP030918">
    <property type="protein sequence ID" value="AXC49566.1"/>
    <property type="molecule type" value="Genomic_DNA"/>
</dbReference>
<dbReference type="Pfam" id="PF09722">
    <property type="entry name" value="Xre_MbcA_ParS_C"/>
    <property type="match status" value="1"/>
</dbReference>
<dbReference type="RefSeq" id="WP_114075881.1">
    <property type="nucleotide sequence ID" value="NZ_CP030918.1"/>
</dbReference>
<accession>A0A344PJL1</accession>
<gene>
    <name evidence="2" type="ORF">DRW48_07560</name>
</gene>
<protein>
    <submittedName>
        <fullName evidence="2">DUF2384 domain-containing protein</fullName>
    </submittedName>
</protein>
<dbReference type="Proteomes" id="UP000252023">
    <property type="component" value="Chromosome"/>
</dbReference>
<organism evidence="2 3">
    <name type="scientific">Paracoccus suum</name>
    <dbReference type="NCBI Taxonomy" id="2259340"/>
    <lineage>
        <taxon>Bacteria</taxon>
        <taxon>Pseudomonadati</taxon>
        <taxon>Pseudomonadota</taxon>
        <taxon>Alphaproteobacteria</taxon>
        <taxon>Rhodobacterales</taxon>
        <taxon>Paracoccaceae</taxon>
        <taxon>Paracoccus</taxon>
    </lineage>
</organism>
<evidence type="ECO:0000313" key="3">
    <source>
        <dbReference type="Proteomes" id="UP000252023"/>
    </source>
</evidence>
<dbReference type="AlphaFoldDB" id="A0A344PJL1"/>
<name>A0A344PJL1_9RHOB</name>
<reference evidence="3" key="1">
    <citation type="submission" date="2018-07" db="EMBL/GenBank/DDBJ databases">
        <title>Genome sequencing of Paracoccus sp. SC2-6.</title>
        <authorList>
            <person name="Heo J."/>
            <person name="Kim S.-J."/>
            <person name="Kwon S.-W."/>
        </authorList>
    </citation>
    <scope>NUCLEOTIDE SEQUENCE [LARGE SCALE GENOMIC DNA]</scope>
    <source>
        <strain evidence="3">SC2-6</strain>
    </source>
</reference>
<dbReference type="KEGG" id="pars:DRW48_07560"/>
<dbReference type="InterPro" id="IPR024467">
    <property type="entry name" value="Xre/MbcA/ParS-like_toxin-bd"/>
</dbReference>
<proteinExistence type="predicted"/>
<evidence type="ECO:0000313" key="2">
    <source>
        <dbReference type="EMBL" id="AXC49566.1"/>
    </source>
</evidence>
<keyword evidence="3" id="KW-1185">Reference proteome</keyword>
<dbReference type="OrthoDB" id="582619at2"/>
<evidence type="ECO:0000259" key="1">
    <source>
        <dbReference type="Pfam" id="PF09722"/>
    </source>
</evidence>
<feature type="domain" description="Antitoxin Xre/MbcA/ParS-like toxin-binding" evidence="1">
    <location>
        <begin position="68"/>
        <end position="113"/>
    </location>
</feature>
<sequence>MSLASYADQGAFSPRRIAEALHTTQDEVARSTGLGRDALARKGRALSARTQTRLREMVEILNRVTPRFGSDLIAFAWYRSEPLAGLGGLTAMALVRDGQAEAVMDYLDAVDDGVFA</sequence>